<evidence type="ECO:0000256" key="5">
    <source>
        <dbReference type="ARBA" id="ARBA00022989"/>
    </source>
</evidence>
<feature type="transmembrane region" description="Helical" evidence="8">
    <location>
        <begin position="67"/>
        <end position="86"/>
    </location>
</feature>
<dbReference type="InterPro" id="IPR038770">
    <property type="entry name" value="Na+/solute_symporter_sf"/>
</dbReference>
<feature type="domain" description="Cation/H+ exchanger transmembrane" evidence="9">
    <location>
        <begin position="10"/>
        <end position="171"/>
    </location>
</feature>
<feature type="compositionally biased region" description="Basic and acidic residues" evidence="7">
    <location>
        <begin position="264"/>
        <end position="274"/>
    </location>
</feature>
<dbReference type="GO" id="GO:0015297">
    <property type="term" value="F:antiporter activity"/>
    <property type="evidence" value="ECO:0007669"/>
    <property type="project" value="InterPro"/>
</dbReference>
<organism evidence="10">
    <name type="scientific">marine metagenome</name>
    <dbReference type="NCBI Taxonomy" id="408172"/>
    <lineage>
        <taxon>unclassified sequences</taxon>
        <taxon>metagenomes</taxon>
        <taxon>ecological metagenomes</taxon>
    </lineage>
</organism>
<dbReference type="AlphaFoldDB" id="A0A382VZX1"/>
<protein>
    <recommendedName>
        <fullName evidence="9">Cation/H+ exchanger transmembrane domain-containing protein</fullName>
    </recommendedName>
</protein>
<comment type="similarity">
    <text evidence="2">Belongs to the monovalent cation:proton antiporter 2 (CPA2) transporter (TC 2.A.37) family.</text>
</comment>
<evidence type="ECO:0000313" key="10">
    <source>
        <dbReference type="EMBL" id="SVD51431.1"/>
    </source>
</evidence>
<feature type="transmembrane region" description="Helical" evidence="8">
    <location>
        <begin position="152"/>
        <end position="172"/>
    </location>
</feature>
<evidence type="ECO:0000256" key="7">
    <source>
        <dbReference type="SAM" id="MobiDB-lite"/>
    </source>
</evidence>
<evidence type="ECO:0000256" key="2">
    <source>
        <dbReference type="ARBA" id="ARBA00005551"/>
    </source>
</evidence>
<feature type="transmembrane region" description="Helical" evidence="8">
    <location>
        <begin position="121"/>
        <end position="140"/>
    </location>
</feature>
<keyword evidence="5 8" id="KW-1133">Transmembrane helix</keyword>
<dbReference type="GO" id="GO:1902600">
    <property type="term" value="P:proton transmembrane transport"/>
    <property type="evidence" value="ECO:0007669"/>
    <property type="project" value="InterPro"/>
</dbReference>
<dbReference type="Gene3D" id="1.20.1530.20">
    <property type="match status" value="1"/>
</dbReference>
<evidence type="ECO:0000256" key="4">
    <source>
        <dbReference type="ARBA" id="ARBA00022692"/>
    </source>
</evidence>
<feature type="transmembrane region" description="Helical" evidence="8">
    <location>
        <begin position="19"/>
        <end position="46"/>
    </location>
</feature>
<keyword evidence="6 8" id="KW-0472">Membrane</keyword>
<keyword evidence="3" id="KW-0813">Transport</keyword>
<dbReference type="InterPro" id="IPR006153">
    <property type="entry name" value="Cation/H_exchanger_TM"/>
</dbReference>
<dbReference type="GO" id="GO:0016020">
    <property type="term" value="C:membrane"/>
    <property type="evidence" value="ECO:0007669"/>
    <property type="project" value="UniProtKB-SubCell"/>
</dbReference>
<dbReference type="PANTHER" id="PTHR42751:SF3">
    <property type="entry name" value="SODIUM_GLUTAMATE SYMPORTER"/>
    <property type="match status" value="1"/>
</dbReference>
<evidence type="ECO:0000256" key="6">
    <source>
        <dbReference type="ARBA" id="ARBA00023136"/>
    </source>
</evidence>
<keyword evidence="4 8" id="KW-0812">Transmembrane</keyword>
<evidence type="ECO:0000259" key="9">
    <source>
        <dbReference type="Pfam" id="PF00999"/>
    </source>
</evidence>
<accession>A0A382VZX1</accession>
<evidence type="ECO:0000256" key="3">
    <source>
        <dbReference type="ARBA" id="ARBA00022448"/>
    </source>
</evidence>
<dbReference type="Pfam" id="PF00999">
    <property type="entry name" value="Na_H_Exchanger"/>
    <property type="match status" value="1"/>
</dbReference>
<name>A0A382VZX1_9ZZZZ</name>
<comment type="subcellular location">
    <subcellularLocation>
        <location evidence="1">Membrane</location>
        <topology evidence="1">Multi-pass membrane protein</topology>
    </subcellularLocation>
</comment>
<sequence>HLPFLSNVVQNVDLTPLGALALCFGAAAISGVLGLSPAYGAFLAGLVLGNSGERPAFVGSTRPIQSILMMVFFLSIGLLIDLPFIIANLGTVLVLLFVVTIFKTAMNTTILKLLGQPWPQAFMVSVVLSQIGEFSFLLSKTGLEAGLIGEEVLRLVVAVTVLSLAVSPFWVVTARRLHEMTGSVVTLRELMTSVYSYEADFIAAASLKVRPKFALAIRRLKNGIEKKYLTELINKLNYLAARFTKHLSSRQKINAANDNPLGKKNPEKKVSKSA</sequence>
<feature type="region of interest" description="Disordered" evidence="7">
    <location>
        <begin position="254"/>
        <end position="274"/>
    </location>
</feature>
<proteinExistence type="inferred from homology"/>
<dbReference type="PANTHER" id="PTHR42751">
    <property type="entry name" value="SODIUM/HYDROGEN EXCHANGER FAMILY/TRKA DOMAIN PROTEIN"/>
    <property type="match status" value="1"/>
</dbReference>
<evidence type="ECO:0000256" key="8">
    <source>
        <dbReference type="SAM" id="Phobius"/>
    </source>
</evidence>
<dbReference type="EMBL" id="UINC01155526">
    <property type="protein sequence ID" value="SVD51431.1"/>
    <property type="molecule type" value="Genomic_DNA"/>
</dbReference>
<reference evidence="10" key="1">
    <citation type="submission" date="2018-05" db="EMBL/GenBank/DDBJ databases">
        <authorList>
            <person name="Lanie J.A."/>
            <person name="Ng W.-L."/>
            <person name="Kazmierczak K.M."/>
            <person name="Andrzejewski T.M."/>
            <person name="Davidsen T.M."/>
            <person name="Wayne K.J."/>
            <person name="Tettelin H."/>
            <person name="Glass J.I."/>
            <person name="Rusch D."/>
            <person name="Podicherti R."/>
            <person name="Tsui H.-C.T."/>
            <person name="Winkler M.E."/>
        </authorList>
    </citation>
    <scope>NUCLEOTIDE SEQUENCE</scope>
</reference>
<gene>
    <name evidence="10" type="ORF">METZ01_LOCUS404285</name>
</gene>
<feature type="non-terminal residue" evidence="10">
    <location>
        <position position="1"/>
    </location>
</feature>
<evidence type="ECO:0000256" key="1">
    <source>
        <dbReference type="ARBA" id="ARBA00004141"/>
    </source>
</evidence>